<keyword evidence="5 16" id="KW-0963">Cytoplasm</keyword>
<evidence type="ECO:0000259" key="17">
    <source>
        <dbReference type="PROSITE" id="PS51387"/>
    </source>
</evidence>
<comment type="pathway">
    <text evidence="4 16">Cell wall biogenesis; peptidoglycan biosynthesis.</text>
</comment>
<comment type="similarity">
    <text evidence="16">Belongs to the MurB family.</text>
</comment>
<comment type="catalytic activity">
    <reaction evidence="15 16">
        <text>UDP-N-acetyl-alpha-D-muramate + NADP(+) = UDP-N-acetyl-3-O-(1-carboxyvinyl)-alpha-D-glucosamine + NADPH + H(+)</text>
        <dbReference type="Rhea" id="RHEA:12248"/>
        <dbReference type="ChEBI" id="CHEBI:15378"/>
        <dbReference type="ChEBI" id="CHEBI:57783"/>
        <dbReference type="ChEBI" id="CHEBI:58349"/>
        <dbReference type="ChEBI" id="CHEBI:68483"/>
        <dbReference type="ChEBI" id="CHEBI:70757"/>
        <dbReference type="EC" id="1.3.1.98"/>
    </reaction>
</comment>
<evidence type="ECO:0000256" key="11">
    <source>
        <dbReference type="ARBA" id="ARBA00022984"/>
    </source>
</evidence>
<keyword evidence="7 16" id="KW-0285">Flavoprotein</keyword>
<dbReference type="HAMAP" id="MF_00037">
    <property type="entry name" value="MurB"/>
    <property type="match status" value="1"/>
</dbReference>
<dbReference type="PANTHER" id="PTHR21071:SF4">
    <property type="entry name" value="UDP-N-ACETYLENOLPYRUVOYLGLUCOSAMINE REDUCTASE"/>
    <property type="match status" value="1"/>
</dbReference>
<dbReference type="SUPFAM" id="SSF56176">
    <property type="entry name" value="FAD-binding/transporter-associated domain-like"/>
    <property type="match status" value="1"/>
</dbReference>
<feature type="domain" description="FAD-binding PCMH-type" evidence="17">
    <location>
        <begin position="31"/>
        <end position="197"/>
    </location>
</feature>
<dbReference type="PANTHER" id="PTHR21071">
    <property type="entry name" value="UDP-N-ACETYLENOLPYRUVOYLGLUCOSAMINE REDUCTASE"/>
    <property type="match status" value="1"/>
</dbReference>
<dbReference type="PROSITE" id="PS51387">
    <property type="entry name" value="FAD_PCMH"/>
    <property type="match status" value="1"/>
</dbReference>
<name>E4L9U5_9FIRM</name>
<keyword evidence="10 16" id="KW-0133">Cell shape</keyword>
<dbReference type="InterPro" id="IPR011601">
    <property type="entry name" value="MurB_C"/>
</dbReference>
<dbReference type="GO" id="GO:0051301">
    <property type="term" value="P:cell division"/>
    <property type="evidence" value="ECO:0007669"/>
    <property type="project" value="UniProtKB-KW"/>
</dbReference>
<dbReference type="Pfam" id="PF01565">
    <property type="entry name" value="FAD_binding_4"/>
    <property type="match status" value="1"/>
</dbReference>
<evidence type="ECO:0000256" key="8">
    <source>
        <dbReference type="ARBA" id="ARBA00022827"/>
    </source>
</evidence>
<dbReference type="NCBIfam" id="NF010480">
    <property type="entry name" value="PRK13905.1"/>
    <property type="match status" value="1"/>
</dbReference>
<dbReference type="RefSeq" id="WP_007554971.1">
    <property type="nucleotide sequence ID" value="NZ_AENT01000025.1"/>
</dbReference>
<dbReference type="Gene3D" id="3.30.43.10">
    <property type="entry name" value="Uridine Diphospho-n-acetylenolpyruvylglucosamine Reductase, domain 2"/>
    <property type="match status" value="1"/>
</dbReference>
<dbReference type="eggNOG" id="COG0812">
    <property type="taxonomic scope" value="Bacteria"/>
</dbReference>
<dbReference type="OrthoDB" id="9804753at2"/>
<organism evidence="18 19">
    <name type="scientific">Dialister micraerophilus UPII 345-E</name>
    <dbReference type="NCBI Taxonomy" id="910314"/>
    <lineage>
        <taxon>Bacteria</taxon>
        <taxon>Bacillati</taxon>
        <taxon>Bacillota</taxon>
        <taxon>Negativicutes</taxon>
        <taxon>Veillonellales</taxon>
        <taxon>Veillonellaceae</taxon>
        <taxon>Dialister</taxon>
    </lineage>
</organism>
<evidence type="ECO:0000313" key="18">
    <source>
        <dbReference type="EMBL" id="EFR42396.1"/>
    </source>
</evidence>
<dbReference type="UniPathway" id="UPA00219"/>
<keyword evidence="12 16" id="KW-0560">Oxidoreductase</keyword>
<keyword evidence="6 16" id="KW-0132">Cell division</keyword>
<dbReference type="Gene3D" id="3.30.465.10">
    <property type="match status" value="1"/>
</dbReference>
<evidence type="ECO:0000256" key="9">
    <source>
        <dbReference type="ARBA" id="ARBA00022857"/>
    </source>
</evidence>
<comment type="function">
    <text evidence="2 16">Cell wall formation.</text>
</comment>
<evidence type="ECO:0000256" key="14">
    <source>
        <dbReference type="ARBA" id="ARBA00023316"/>
    </source>
</evidence>
<evidence type="ECO:0000256" key="12">
    <source>
        <dbReference type="ARBA" id="ARBA00023002"/>
    </source>
</evidence>
<dbReference type="GO" id="GO:0005829">
    <property type="term" value="C:cytosol"/>
    <property type="evidence" value="ECO:0007669"/>
    <property type="project" value="TreeGrafter"/>
</dbReference>
<keyword evidence="9 16" id="KW-0521">NADP</keyword>
<evidence type="ECO:0000256" key="15">
    <source>
        <dbReference type="ARBA" id="ARBA00048914"/>
    </source>
</evidence>
<evidence type="ECO:0000256" key="3">
    <source>
        <dbReference type="ARBA" id="ARBA00004496"/>
    </source>
</evidence>
<keyword evidence="11 16" id="KW-0573">Peptidoglycan synthesis</keyword>
<dbReference type="EMBL" id="AENT01000025">
    <property type="protein sequence ID" value="EFR42396.1"/>
    <property type="molecule type" value="Genomic_DNA"/>
</dbReference>
<dbReference type="InterPro" id="IPR016169">
    <property type="entry name" value="FAD-bd_PCMH_sub2"/>
</dbReference>
<evidence type="ECO:0000256" key="6">
    <source>
        <dbReference type="ARBA" id="ARBA00022618"/>
    </source>
</evidence>
<comment type="caution">
    <text evidence="16">Lacks conserved residue(s) required for the propagation of feature annotation.</text>
</comment>
<comment type="caution">
    <text evidence="18">The sequence shown here is derived from an EMBL/GenBank/DDBJ whole genome shotgun (WGS) entry which is preliminary data.</text>
</comment>
<evidence type="ECO:0000256" key="10">
    <source>
        <dbReference type="ARBA" id="ARBA00022960"/>
    </source>
</evidence>
<evidence type="ECO:0000256" key="13">
    <source>
        <dbReference type="ARBA" id="ARBA00023306"/>
    </source>
</evidence>
<gene>
    <name evidence="16 18" type="primary">murB</name>
    <name evidence="18" type="ORF">HMPREF9220_0103</name>
</gene>
<evidence type="ECO:0000256" key="1">
    <source>
        <dbReference type="ARBA" id="ARBA00001974"/>
    </source>
</evidence>
<dbReference type="GO" id="GO:0071555">
    <property type="term" value="P:cell wall organization"/>
    <property type="evidence" value="ECO:0007669"/>
    <property type="project" value="UniProtKB-KW"/>
</dbReference>
<dbReference type="InterPro" id="IPR003170">
    <property type="entry name" value="MurB"/>
</dbReference>
<proteinExistence type="inferred from homology"/>
<dbReference type="InterPro" id="IPR036318">
    <property type="entry name" value="FAD-bd_PCMH-like_sf"/>
</dbReference>
<accession>E4L9U5</accession>
<dbReference type="NCBIfam" id="TIGR00179">
    <property type="entry name" value="murB"/>
    <property type="match status" value="1"/>
</dbReference>
<dbReference type="InterPro" id="IPR036635">
    <property type="entry name" value="MurB_C_sf"/>
</dbReference>
<dbReference type="AlphaFoldDB" id="E4L9U5"/>
<evidence type="ECO:0000256" key="16">
    <source>
        <dbReference type="HAMAP-Rule" id="MF_00037"/>
    </source>
</evidence>
<evidence type="ECO:0000256" key="2">
    <source>
        <dbReference type="ARBA" id="ARBA00003921"/>
    </source>
</evidence>
<protein>
    <recommendedName>
        <fullName evidence="16">UDP-N-acetylenolpyruvoylglucosamine reductase</fullName>
        <ecNumber evidence="16">1.3.1.98</ecNumber>
    </recommendedName>
    <alternativeName>
        <fullName evidence="16">UDP-N-acetylmuramate dehydrogenase</fullName>
    </alternativeName>
</protein>
<dbReference type="Pfam" id="PF02873">
    <property type="entry name" value="MurB_C"/>
    <property type="match status" value="1"/>
</dbReference>
<dbReference type="InterPro" id="IPR016167">
    <property type="entry name" value="FAD-bd_PCMH_sub1"/>
</dbReference>
<dbReference type="Proteomes" id="UP000004594">
    <property type="component" value="Unassembled WGS sequence"/>
</dbReference>
<dbReference type="GO" id="GO:0071949">
    <property type="term" value="F:FAD binding"/>
    <property type="evidence" value="ECO:0007669"/>
    <property type="project" value="InterPro"/>
</dbReference>
<dbReference type="Gene3D" id="3.90.78.10">
    <property type="entry name" value="UDP-N-acetylenolpyruvoylglucosamine reductase, C-terminal domain"/>
    <property type="match status" value="1"/>
</dbReference>
<keyword evidence="8 16" id="KW-0274">FAD</keyword>
<dbReference type="GO" id="GO:0009252">
    <property type="term" value="P:peptidoglycan biosynthetic process"/>
    <property type="evidence" value="ECO:0007669"/>
    <property type="project" value="UniProtKB-UniRule"/>
</dbReference>
<comment type="subcellular location">
    <subcellularLocation>
        <location evidence="3 16">Cytoplasm</location>
    </subcellularLocation>
</comment>
<dbReference type="EC" id="1.3.1.98" evidence="16"/>
<keyword evidence="14 16" id="KW-0961">Cell wall biogenesis/degradation</keyword>
<evidence type="ECO:0000313" key="19">
    <source>
        <dbReference type="Proteomes" id="UP000004594"/>
    </source>
</evidence>
<dbReference type="InterPro" id="IPR016166">
    <property type="entry name" value="FAD-bd_PCMH"/>
</dbReference>
<dbReference type="GO" id="GO:0008360">
    <property type="term" value="P:regulation of cell shape"/>
    <property type="evidence" value="ECO:0007669"/>
    <property type="project" value="UniProtKB-KW"/>
</dbReference>
<evidence type="ECO:0000256" key="7">
    <source>
        <dbReference type="ARBA" id="ARBA00022630"/>
    </source>
</evidence>
<dbReference type="InterPro" id="IPR006094">
    <property type="entry name" value="Oxid_FAD_bind_N"/>
</dbReference>
<comment type="cofactor">
    <cofactor evidence="1 16">
        <name>FAD</name>
        <dbReference type="ChEBI" id="CHEBI:57692"/>
    </cofactor>
</comment>
<reference evidence="18 19" key="1">
    <citation type="submission" date="2010-11" db="EMBL/GenBank/DDBJ databases">
        <authorList>
            <person name="Durkin A.S."/>
            <person name="Madupu R."/>
            <person name="Torralba M."/>
            <person name="Gillis M."/>
            <person name="Methe B."/>
            <person name="Sutton G."/>
            <person name="Nelson K.E."/>
        </authorList>
    </citation>
    <scope>NUCLEOTIDE SEQUENCE [LARGE SCALE GENOMIC DNA]</scope>
    <source>
        <strain evidence="18 19">UPII 345-E</strain>
    </source>
</reference>
<sequence length="308" mass="33896">MTNWNSFFEGILDSKQVKINEPMKRHTTYGIGGTADVFVTPFEIEELREILKKAHENSIKVSIIGGGSNTLVSDKGIRGITICMGRLKPSMECEDTFIIAKGGAGTGGVARFALKNSLSGFEWAVGIPGTLCGAVFMNANGYGGQMKKVVQEVYAISRDGKEMKTYDWDDLKYGDSDSVFMHNGDIVIGVKLHLKKGNKEEIDAKMKEYQASRREKQPLDKRSAGTMYLRPPGYYVGPMIKASGLAGFSIGDAQVSEKHQGFVVNNGKATCQDVVDVLKHVRKTVKEKFKIKIGIDVRVIGEDTEQLR</sequence>
<evidence type="ECO:0000256" key="5">
    <source>
        <dbReference type="ARBA" id="ARBA00022490"/>
    </source>
</evidence>
<dbReference type="GO" id="GO:0008762">
    <property type="term" value="F:UDP-N-acetylmuramate dehydrogenase activity"/>
    <property type="evidence" value="ECO:0007669"/>
    <property type="project" value="UniProtKB-UniRule"/>
</dbReference>
<dbReference type="SUPFAM" id="SSF56194">
    <property type="entry name" value="Uridine diphospho-N-Acetylenolpyruvylglucosamine reductase, MurB, C-terminal domain"/>
    <property type="match status" value="1"/>
</dbReference>
<keyword evidence="13 16" id="KW-0131">Cell cycle</keyword>
<evidence type="ECO:0000256" key="4">
    <source>
        <dbReference type="ARBA" id="ARBA00004752"/>
    </source>
</evidence>